<accession>A0A7J6NEP5</accession>
<dbReference type="OrthoDB" id="7777654at2759"/>
<evidence type="ECO:0000256" key="1">
    <source>
        <dbReference type="ARBA" id="ARBA00006046"/>
    </source>
</evidence>
<comment type="caution">
    <text evidence="3">The sequence shown here is derived from an EMBL/GenBank/DDBJ whole genome shotgun (WGS) entry which is preliminary data.</text>
</comment>
<feature type="region of interest" description="Disordered" evidence="2">
    <location>
        <begin position="1"/>
        <end position="23"/>
    </location>
</feature>
<dbReference type="EMBL" id="JABANP010000471">
    <property type="protein sequence ID" value="KAF4681960.1"/>
    <property type="molecule type" value="Genomic_DNA"/>
</dbReference>
<evidence type="ECO:0000313" key="3">
    <source>
        <dbReference type="EMBL" id="KAF4681960.1"/>
    </source>
</evidence>
<proteinExistence type="inferred from homology"/>
<evidence type="ECO:0000313" key="4">
    <source>
        <dbReference type="Proteomes" id="UP000541610"/>
    </source>
</evidence>
<gene>
    <name evidence="3" type="primary">PYROXD2_1</name>
    <name evidence="3" type="ORF">FOZ60_011332</name>
</gene>
<dbReference type="Proteomes" id="UP000541610">
    <property type="component" value="Unassembled WGS sequence"/>
</dbReference>
<protein>
    <submittedName>
        <fullName evidence="3">Pyridine nucleotide-disulfide oxidoreductase domain-containing protein 2</fullName>
    </submittedName>
</protein>
<comment type="similarity">
    <text evidence="1">Belongs to the carotenoid/retinoid oxidoreductase family.</text>
</comment>
<sequence length="118" mass="12877">MSQLFASSSHPGTPCVEIEGGRPELSRRRIARERRWSTTPGVITPLTLEHEFGLHKGNIFHSALQLHQLGYTRPQARTPLDGLYLCGAGAHPGGGVMGTPGKNAAQVILWDLAKKERK</sequence>
<feature type="compositionally biased region" description="Polar residues" evidence="2">
    <location>
        <begin position="1"/>
        <end position="11"/>
    </location>
</feature>
<organism evidence="3 4">
    <name type="scientific">Perkinsus olseni</name>
    <name type="common">Perkinsus atlanticus</name>
    <dbReference type="NCBI Taxonomy" id="32597"/>
    <lineage>
        <taxon>Eukaryota</taxon>
        <taxon>Sar</taxon>
        <taxon>Alveolata</taxon>
        <taxon>Perkinsozoa</taxon>
        <taxon>Perkinsea</taxon>
        <taxon>Perkinsida</taxon>
        <taxon>Perkinsidae</taxon>
        <taxon>Perkinsus</taxon>
    </lineage>
</organism>
<dbReference type="PANTHER" id="PTHR10668:SF103">
    <property type="entry name" value="PYRIDINE NUCLEOTIDE-DISULFIDE OXIDOREDUCTASE DOMAIN-CONTAINING PROTEIN 2"/>
    <property type="match status" value="1"/>
</dbReference>
<name>A0A7J6NEP5_PEROL</name>
<dbReference type="AlphaFoldDB" id="A0A7J6NEP5"/>
<reference evidence="3 4" key="1">
    <citation type="submission" date="2020-04" db="EMBL/GenBank/DDBJ databases">
        <title>Perkinsus olseni comparative genomics.</title>
        <authorList>
            <person name="Bogema D.R."/>
        </authorList>
    </citation>
    <scope>NUCLEOTIDE SEQUENCE [LARGE SCALE GENOMIC DNA]</scope>
    <source>
        <strain evidence="3">00978-12</strain>
    </source>
</reference>
<evidence type="ECO:0000256" key="2">
    <source>
        <dbReference type="SAM" id="MobiDB-lite"/>
    </source>
</evidence>
<dbReference type="PANTHER" id="PTHR10668">
    <property type="entry name" value="PHYTOENE DEHYDROGENASE"/>
    <property type="match status" value="1"/>
</dbReference>